<keyword evidence="2 5" id="KW-0812">Transmembrane</keyword>
<accession>A0A1D8IRT1</accession>
<dbReference type="GO" id="GO:0005886">
    <property type="term" value="C:plasma membrane"/>
    <property type="evidence" value="ECO:0007669"/>
    <property type="project" value="InterPro"/>
</dbReference>
<dbReference type="Pfam" id="PF06305">
    <property type="entry name" value="LapA_dom"/>
    <property type="match status" value="1"/>
</dbReference>
<evidence type="ECO:0000313" key="7">
    <source>
        <dbReference type="EMBL" id="AOU99211.1"/>
    </source>
</evidence>
<dbReference type="RefSeq" id="WP_070079562.1">
    <property type="nucleotide sequence ID" value="NZ_CP017415.1"/>
</dbReference>
<dbReference type="InterPro" id="IPR010445">
    <property type="entry name" value="LapA_dom"/>
</dbReference>
<evidence type="ECO:0000256" key="4">
    <source>
        <dbReference type="ARBA" id="ARBA00023136"/>
    </source>
</evidence>
<sequence length="69" mass="8065">MNYKLISLLLLAGLVVLFIIQNVAVVEIQFLFWSIKMSRSLLMFFLLTIGIIIGWFLHGFLKHQKRKSL</sequence>
<dbReference type="EMBL" id="CP017415">
    <property type="protein sequence ID" value="AOU99211.1"/>
    <property type="molecule type" value="Genomic_DNA"/>
</dbReference>
<evidence type="ECO:0000256" key="2">
    <source>
        <dbReference type="ARBA" id="ARBA00022692"/>
    </source>
</evidence>
<keyword evidence="8" id="KW-1185">Reference proteome</keyword>
<dbReference type="Proteomes" id="UP000095401">
    <property type="component" value="Chromosome"/>
</dbReference>
<reference evidence="8" key="1">
    <citation type="submission" date="2016-09" db="EMBL/GenBank/DDBJ databases">
        <title>Acidihalobacter prosperus F5.</title>
        <authorList>
            <person name="Khaleque H.N."/>
            <person name="Ramsay J.P."/>
            <person name="Kaksonen A.H."/>
            <person name="Boxall N.J."/>
            <person name="Watkin E.L.J."/>
        </authorList>
    </citation>
    <scope>NUCLEOTIDE SEQUENCE [LARGE SCALE GENOMIC DNA]</scope>
    <source>
        <strain evidence="8">F5</strain>
    </source>
</reference>
<dbReference type="AlphaFoldDB" id="A0A1D8IRT1"/>
<keyword evidence="3 5" id="KW-1133">Transmembrane helix</keyword>
<organism evidence="7 8">
    <name type="scientific">Acidihalobacter yilgarnensis</name>
    <dbReference type="NCBI Taxonomy" id="2819280"/>
    <lineage>
        <taxon>Bacteria</taxon>
        <taxon>Pseudomonadati</taxon>
        <taxon>Pseudomonadota</taxon>
        <taxon>Gammaproteobacteria</taxon>
        <taxon>Chromatiales</taxon>
        <taxon>Ectothiorhodospiraceae</taxon>
        <taxon>Acidihalobacter</taxon>
    </lineage>
</organism>
<feature type="transmembrane region" description="Helical" evidence="5">
    <location>
        <begin position="41"/>
        <end position="61"/>
    </location>
</feature>
<evidence type="ECO:0000313" key="8">
    <source>
        <dbReference type="Proteomes" id="UP000095401"/>
    </source>
</evidence>
<gene>
    <name evidence="7" type="ORF">BI364_15850</name>
</gene>
<protein>
    <recommendedName>
        <fullName evidence="6">Lipopolysaccharide assembly protein A domain-containing protein</fullName>
    </recommendedName>
</protein>
<feature type="domain" description="Lipopolysaccharide assembly protein A" evidence="6">
    <location>
        <begin position="21"/>
        <end position="66"/>
    </location>
</feature>
<keyword evidence="4 5" id="KW-0472">Membrane</keyword>
<name>A0A1D8IRT1_9GAMM</name>
<evidence type="ECO:0000259" key="6">
    <source>
        <dbReference type="Pfam" id="PF06305"/>
    </source>
</evidence>
<evidence type="ECO:0000256" key="3">
    <source>
        <dbReference type="ARBA" id="ARBA00022989"/>
    </source>
</evidence>
<dbReference type="KEGG" id="aprs:BI364_15850"/>
<keyword evidence="1" id="KW-1003">Cell membrane</keyword>
<evidence type="ECO:0000256" key="5">
    <source>
        <dbReference type="SAM" id="Phobius"/>
    </source>
</evidence>
<proteinExistence type="predicted"/>
<evidence type="ECO:0000256" key="1">
    <source>
        <dbReference type="ARBA" id="ARBA00022475"/>
    </source>
</evidence>